<dbReference type="Proteomes" id="UP001251528">
    <property type="component" value="Unassembled WGS sequence"/>
</dbReference>
<evidence type="ECO:0000256" key="2">
    <source>
        <dbReference type="SAM" id="MobiDB-lite"/>
    </source>
</evidence>
<dbReference type="GO" id="GO:0003700">
    <property type="term" value="F:DNA-binding transcription factor activity"/>
    <property type="evidence" value="ECO:0007669"/>
    <property type="project" value="TreeGrafter"/>
</dbReference>
<name>A0AAJ0CPG2_9HYPO</name>
<dbReference type="GO" id="GO:0005634">
    <property type="term" value="C:nucleus"/>
    <property type="evidence" value="ECO:0007669"/>
    <property type="project" value="TreeGrafter"/>
</dbReference>
<accession>A0AAJ0CPG2</accession>
<organism evidence="3 4">
    <name type="scientific">Conoideocrella luteorostrata</name>
    <dbReference type="NCBI Taxonomy" id="1105319"/>
    <lineage>
        <taxon>Eukaryota</taxon>
        <taxon>Fungi</taxon>
        <taxon>Dikarya</taxon>
        <taxon>Ascomycota</taxon>
        <taxon>Pezizomycotina</taxon>
        <taxon>Sordariomycetes</taxon>
        <taxon>Hypocreomycetidae</taxon>
        <taxon>Hypocreales</taxon>
        <taxon>Clavicipitaceae</taxon>
        <taxon>Conoideocrella</taxon>
    </lineage>
</organism>
<keyword evidence="1" id="KW-0539">Nucleus</keyword>
<evidence type="ECO:0000313" key="3">
    <source>
        <dbReference type="EMBL" id="KAK2594516.1"/>
    </source>
</evidence>
<sequence length="598" mass="66205">MSSTYRGQCRGFCDESRRIASGYRGGIRQYDQAQNHSGAPACTDEQPHQGSIVDNESTELGLSGSQEYLRQPVPATDFNLADSTSTDESPPGSFFYSKDLPINTLSCPRGMTKASFICHVPTSRSDKSWSLEAEKLPNEHDESSDGADHETREFIASADELDFMQAFTDGVGIWMDSLDSSNTFAQVISWRALKSPLLLNALMACGAKHLSCSKPGLESKTTTLYNTATAQLVRMVQNPDRNIADCATASILLHVYEAMCQKPAHQMSHMAGARAQILKCGWNAASTGIAAACFWLSVGIEVLYCLSMNWVTTWNPDNWGLDPDWNNNGGETEPQVWVYRSFYTLAKVANYRAAASLHLSSDPHGEESRLSVRLAEWQRLKQLCDDWNDKCPRSMRPLGYLALNDSQEPSLFPRFWLARPAAMLGRMFYHTAQCILAQVSPLELYPPSTEMKKLQQHHAYQVLGVVASNQNKAMAIIAVHTVAVALASLVKTEERQEALRILEAVSKDISVAETEATTDSEPSTNYQDQWSKFGVDMGVLPMPDSWPNADSVATSRNNMDKIHGSEIPAVNPLWSAYFGHPGQPYKAWYRPTGEGAFK</sequence>
<dbReference type="CDD" id="cd12148">
    <property type="entry name" value="fungal_TF_MHR"/>
    <property type="match status" value="1"/>
</dbReference>
<comment type="caution">
    <text evidence="3">The sequence shown here is derived from an EMBL/GenBank/DDBJ whole genome shotgun (WGS) entry which is preliminary data.</text>
</comment>
<gene>
    <name evidence="3" type="ORF">QQS21_007797</name>
</gene>
<dbReference type="EMBL" id="JASWJB010000166">
    <property type="protein sequence ID" value="KAK2594516.1"/>
    <property type="molecule type" value="Genomic_DNA"/>
</dbReference>
<feature type="region of interest" description="Disordered" evidence="2">
    <location>
        <begin position="32"/>
        <end position="51"/>
    </location>
</feature>
<dbReference type="GO" id="GO:0045944">
    <property type="term" value="P:positive regulation of transcription by RNA polymerase II"/>
    <property type="evidence" value="ECO:0007669"/>
    <property type="project" value="TreeGrafter"/>
</dbReference>
<reference evidence="3" key="1">
    <citation type="submission" date="2023-06" db="EMBL/GenBank/DDBJ databases">
        <title>Conoideocrella luteorostrata (Hypocreales: Clavicipitaceae), a potential biocontrol fungus for elongate hemlock scale in United States Christmas tree production areas.</title>
        <authorList>
            <person name="Barrett H."/>
            <person name="Lovett B."/>
            <person name="Macias A.M."/>
            <person name="Stajich J.E."/>
            <person name="Kasson M.T."/>
        </authorList>
    </citation>
    <scope>NUCLEOTIDE SEQUENCE</scope>
    <source>
        <strain evidence="3">ARSEF 14590</strain>
    </source>
</reference>
<feature type="region of interest" description="Disordered" evidence="2">
    <location>
        <begin position="128"/>
        <end position="149"/>
    </location>
</feature>
<protein>
    <submittedName>
        <fullName evidence="3">Uncharacterized protein</fullName>
    </submittedName>
</protein>
<dbReference type="PANTHER" id="PTHR37534">
    <property type="entry name" value="TRANSCRIPTIONAL ACTIVATOR PROTEIN UGA3"/>
    <property type="match status" value="1"/>
</dbReference>
<dbReference type="GO" id="GO:0000976">
    <property type="term" value="F:transcription cis-regulatory region binding"/>
    <property type="evidence" value="ECO:0007669"/>
    <property type="project" value="TreeGrafter"/>
</dbReference>
<evidence type="ECO:0000313" key="4">
    <source>
        <dbReference type="Proteomes" id="UP001251528"/>
    </source>
</evidence>
<dbReference type="PANTHER" id="PTHR37534:SF40">
    <property type="entry name" value="ZN(2)-C6 FUNGAL-TYPE DOMAIN-CONTAINING PROTEIN"/>
    <property type="match status" value="1"/>
</dbReference>
<evidence type="ECO:0000256" key="1">
    <source>
        <dbReference type="ARBA" id="ARBA00023242"/>
    </source>
</evidence>
<keyword evidence="4" id="KW-1185">Reference proteome</keyword>
<dbReference type="AlphaFoldDB" id="A0AAJ0CPG2"/>
<proteinExistence type="predicted"/>